<organism evidence="17 18">
    <name type="scientific">Oncorhynchus kisutch</name>
    <name type="common">Coho salmon</name>
    <name type="synonym">Salmo kisutch</name>
    <dbReference type="NCBI Taxonomy" id="8019"/>
    <lineage>
        <taxon>Eukaryota</taxon>
        <taxon>Metazoa</taxon>
        <taxon>Chordata</taxon>
        <taxon>Craniata</taxon>
        <taxon>Vertebrata</taxon>
        <taxon>Euteleostomi</taxon>
        <taxon>Actinopterygii</taxon>
        <taxon>Neopterygii</taxon>
        <taxon>Teleostei</taxon>
        <taxon>Protacanthopterygii</taxon>
        <taxon>Salmoniformes</taxon>
        <taxon>Salmonidae</taxon>
        <taxon>Salmoninae</taxon>
        <taxon>Oncorhynchus</taxon>
    </lineage>
</organism>
<accession>A0A8C7G4C9</accession>
<dbReference type="Gene3D" id="3.40.50.12780">
    <property type="entry name" value="N-terminal domain of ligase-like"/>
    <property type="match status" value="1"/>
</dbReference>
<evidence type="ECO:0000256" key="15">
    <source>
        <dbReference type="SAM" id="Phobius"/>
    </source>
</evidence>
<dbReference type="GO" id="GO:0005524">
    <property type="term" value="F:ATP binding"/>
    <property type="evidence" value="ECO:0007669"/>
    <property type="project" value="UniProtKB-KW"/>
</dbReference>
<reference evidence="17" key="2">
    <citation type="submission" date="2025-09" db="UniProtKB">
        <authorList>
            <consortium name="Ensembl"/>
        </authorList>
    </citation>
    <scope>IDENTIFICATION</scope>
</reference>
<dbReference type="Ensembl" id="ENSOKIT00005038385.1">
    <property type="protein sequence ID" value="ENSOKIP00005036332.1"/>
    <property type="gene ID" value="ENSOKIG00005015392.1"/>
</dbReference>
<feature type="domain" description="AMP-dependent synthetase/ligase" evidence="16">
    <location>
        <begin position="101"/>
        <end position="495"/>
    </location>
</feature>
<dbReference type="InterPro" id="IPR045311">
    <property type="entry name" value="LC-FACS_euk"/>
</dbReference>
<dbReference type="PANTHER" id="PTHR43272">
    <property type="entry name" value="LONG-CHAIN-FATTY-ACID--COA LIGASE"/>
    <property type="match status" value="1"/>
</dbReference>
<evidence type="ECO:0000256" key="13">
    <source>
        <dbReference type="ARBA" id="ARBA00049139"/>
    </source>
</evidence>
<dbReference type="GO" id="GO:0010747">
    <property type="term" value="P:positive regulation of long-chain fatty acid import across plasma membrane"/>
    <property type="evidence" value="ECO:0007669"/>
    <property type="project" value="TreeGrafter"/>
</dbReference>
<dbReference type="AlphaFoldDB" id="A0A8C7G4C9"/>
<dbReference type="InterPro" id="IPR020845">
    <property type="entry name" value="AMP-binding_CS"/>
</dbReference>
<evidence type="ECO:0000259" key="16">
    <source>
        <dbReference type="Pfam" id="PF00501"/>
    </source>
</evidence>
<keyword evidence="6 14" id="KW-0443">Lipid metabolism</keyword>
<dbReference type="GO" id="GO:0016020">
    <property type="term" value="C:membrane"/>
    <property type="evidence" value="ECO:0007669"/>
    <property type="project" value="TreeGrafter"/>
</dbReference>
<evidence type="ECO:0000256" key="7">
    <source>
        <dbReference type="ARBA" id="ARBA00024469"/>
    </source>
</evidence>
<comment type="similarity">
    <text evidence="1 14">Belongs to the ATP-dependent AMP-binding enzyme family.</text>
</comment>
<dbReference type="CDD" id="cd05927">
    <property type="entry name" value="LC-FACS_euk"/>
    <property type="match status" value="1"/>
</dbReference>
<evidence type="ECO:0000256" key="14">
    <source>
        <dbReference type="RuleBase" id="RU369030"/>
    </source>
</evidence>
<evidence type="ECO:0000256" key="8">
    <source>
        <dbReference type="ARBA" id="ARBA00024484"/>
    </source>
</evidence>
<proteinExistence type="inferred from homology"/>
<evidence type="ECO:0000256" key="6">
    <source>
        <dbReference type="ARBA" id="ARBA00023098"/>
    </source>
</evidence>
<evidence type="ECO:0000256" key="11">
    <source>
        <dbReference type="ARBA" id="ARBA00024548"/>
    </source>
</evidence>
<keyword evidence="4 14" id="KW-0276">Fatty acid metabolism</keyword>
<sequence length="671" mass="74240">MDFLLNFLFSPLPTSAIVSLFALMGAALVYLNTRPKPLTMPADLNCQTVGVKDGARKSALQEDDNLMSYFHDDARTLYEVFQRGLQVSGNGPCLGYRKPGQPYQWLKYKQVSNRAEHLGSGLIHRGLKPTPDTFIGIFVEYISSITVILMHTEVAVIELFEKSELVMYSDISTVLCDKQNKAETLLENCEKGETPQLKTIILMDAFDTELTARGAKCGVDILSLKEVEVLYCMTVYRDPPKPEDLSIICFTSGTTGDPKGAMLTHENVVSDAAGVIKTFEISVVPTTQDVSISFLPLAHMFERVVQTVLYGAGARVGFFQGDIKLLPDDMKNLQPTVFPVVPRLLNRVYDKVQSGAQTPFKKWLLNFAINRKLAEVKEGVIRKDSIWDKLIFHKVQESLGGRVRVMVTGAAPISPSVLNFLRASLGCQIFEAYGQTECTAACSFTMPGDATSGHVGAPIPCNIVKLVDVEEMNYFASNGEGEVCIKGKNVFIGYLKDPEKTAEALDKDGWLHTGDIGKWLPSGVLKIVDRKKNIFKLAQGEYIAPERIENVYIRSAPVAQVFVHGDSLQASLVAIVVPDPEVLPGFAQKLGVQGSHEELCKRTTLKNLLQNVFPLCPNALFLFVVQVKDLYMHPELFSIENGLLTPTLKAKRVDLKKLFQPQIDSLYASME</sequence>
<keyword evidence="5 14" id="KW-0067">ATP-binding</keyword>
<evidence type="ECO:0000256" key="10">
    <source>
        <dbReference type="ARBA" id="ARBA00024532"/>
    </source>
</evidence>
<comment type="catalytic activity">
    <reaction evidence="8">
        <text>a long-chain fatty acid + ATP + CoA = a long-chain fatty acyl-CoA + AMP + diphosphate</text>
        <dbReference type="Rhea" id="RHEA:15421"/>
        <dbReference type="ChEBI" id="CHEBI:30616"/>
        <dbReference type="ChEBI" id="CHEBI:33019"/>
        <dbReference type="ChEBI" id="CHEBI:57287"/>
        <dbReference type="ChEBI" id="CHEBI:57560"/>
        <dbReference type="ChEBI" id="CHEBI:83139"/>
        <dbReference type="ChEBI" id="CHEBI:456215"/>
        <dbReference type="EC" id="6.2.1.3"/>
    </reaction>
    <physiologicalReaction direction="left-to-right" evidence="8">
        <dbReference type="Rhea" id="RHEA:15422"/>
    </physiologicalReaction>
</comment>
<name>A0A8C7G4C9_ONCKI</name>
<comment type="catalytic activity">
    <reaction evidence="10">
        <text>15-hydroxy-(5Z,8Z,11Z,13E)-eicosatetraenoate + ATP + CoA = 15-hydroxy-(5Z,8Z,11Z,13E)-eicosatetraenoyl-CoA + AMP + diphosphate</text>
        <dbReference type="Rhea" id="RHEA:52116"/>
        <dbReference type="ChEBI" id="CHEBI:30616"/>
        <dbReference type="ChEBI" id="CHEBI:33019"/>
        <dbReference type="ChEBI" id="CHEBI:57287"/>
        <dbReference type="ChEBI" id="CHEBI:78832"/>
        <dbReference type="ChEBI" id="CHEBI:136409"/>
        <dbReference type="ChEBI" id="CHEBI:456215"/>
    </reaction>
    <physiologicalReaction direction="left-to-right" evidence="10">
        <dbReference type="Rhea" id="RHEA:52117"/>
    </physiologicalReaction>
</comment>
<comment type="catalytic activity">
    <reaction evidence="12">
        <text>(E)-hexadec-2-enoate + ATP + CoA = (2E)-hexadecenoyl-CoA + AMP + diphosphate</text>
        <dbReference type="Rhea" id="RHEA:36139"/>
        <dbReference type="ChEBI" id="CHEBI:30616"/>
        <dbReference type="ChEBI" id="CHEBI:33019"/>
        <dbReference type="ChEBI" id="CHEBI:57287"/>
        <dbReference type="ChEBI" id="CHEBI:61526"/>
        <dbReference type="ChEBI" id="CHEBI:72745"/>
        <dbReference type="ChEBI" id="CHEBI:456215"/>
    </reaction>
    <physiologicalReaction direction="left-to-right" evidence="12">
        <dbReference type="Rhea" id="RHEA:36140"/>
    </physiologicalReaction>
</comment>
<evidence type="ECO:0000256" key="3">
    <source>
        <dbReference type="ARBA" id="ARBA00022741"/>
    </source>
</evidence>
<evidence type="ECO:0000256" key="12">
    <source>
        <dbReference type="ARBA" id="ARBA00024565"/>
    </source>
</evidence>
<comment type="catalytic activity">
    <reaction evidence="7">
        <text>5-hydroxy-(6E,8Z,11Z,14Z)-eicosatetraenoate + ATP + CoA = 5-hydroxy-(6E,8Z,11Z,14Z)-eicosatetraenoyl-CoA + AMP + diphosphate</text>
        <dbReference type="Rhea" id="RHEA:52108"/>
        <dbReference type="ChEBI" id="CHEBI:30616"/>
        <dbReference type="ChEBI" id="CHEBI:33019"/>
        <dbReference type="ChEBI" id="CHEBI:57287"/>
        <dbReference type="ChEBI" id="CHEBI:65341"/>
        <dbReference type="ChEBI" id="CHEBI:136407"/>
        <dbReference type="ChEBI" id="CHEBI:456215"/>
    </reaction>
    <physiologicalReaction direction="left-to-right" evidence="7">
        <dbReference type="Rhea" id="RHEA:52109"/>
    </physiologicalReaction>
</comment>
<dbReference type="PANTHER" id="PTHR43272:SF107">
    <property type="entry name" value="LONG-CHAIN-FATTY-ACID--COA LIGASE 5"/>
    <property type="match status" value="1"/>
</dbReference>
<protein>
    <recommendedName>
        <fullName evidence="14">Long-chain-fatty-acid--CoA ligase</fullName>
        <ecNumber evidence="14">6.2.1.3</ecNumber>
    </recommendedName>
</protein>
<keyword evidence="15" id="KW-0812">Transmembrane</keyword>
<dbReference type="InterPro" id="IPR042099">
    <property type="entry name" value="ANL_N_sf"/>
</dbReference>
<dbReference type="GO" id="GO:0047676">
    <property type="term" value="F:arachidonate-CoA ligase activity"/>
    <property type="evidence" value="ECO:0007669"/>
    <property type="project" value="UniProtKB-EC"/>
</dbReference>
<evidence type="ECO:0000256" key="5">
    <source>
        <dbReference type="ARBA" id="ARBA00022840"/>
    </source>
</evidence>
<comment type="catalytic activity">
    <reaction evidence="13">
        <text>hexadecanoate + ATP + CoA = hexadecanoyl-CoA + AMP + diphosphate</text>
        <dbReference type="Rhea" id="RHEA:30751"/>
        <dbReference type="ChEBI" id="CHEBI:7896"/>
        <dbReference type="ChEBI" id="CHEBI:30616"/>
        <dbReference type="ChEBI" id="CHEBI:33019"/>
        <dbReference type="ChEBI" id="CHEBI:57287"/>
        <dbReference type="ChEBI" id="CHEBI:57379"/>
        <dbReference type="ChEBI" id="CHEBI:456215"/>
    </reaction>
    <physiologicalReaction direction="left-to-right" evidence="13">
        <dbReference type="Rhea" id="RHEA:30752"/>
    </physiologicalReaction>
</comment>
<evidence type="ECO:0000256" key="2">
    <source>
        <dbReference type="ARBA" id="ARBA00022598"/>
    </source>
</evidence>
<keyword evidence="18" id="KW-1185">Reference proteome</keyword>
<keyword evidence="3 14" id="KW-0547">Nucleotide-binding</keyword>
<dbReference type="InterPro" id="IPR000873">
    <property type="entry name" value="AMP-dep_synth/lig_dom"/>
</dbReference>
<dbReference type="EC" id="6.2.1.3" evidence="14"/>
<dbReference type="Pfam" id="PF00501">
    <property type="entry name" value="AMP-binding"/>
    <property type="match status" value="1"/>
</dbReference>
<dbReference type="GO" id="GO:0035338">
    <property type="term" value="P:long-chain fatty-acyl-CoA biosynthetic process"/>
    <property type="evidence" value="ECO:0007669"/>
    <property type="project" value="TreeGrafter"/>
</dbReference>
<comment type="function">
    <text evidence="14">Catalyzes the conversion of long-chain fatty acids to their active form acyl-CoAs for both synthesis of cellular lipids, and degradation via beta-oxidation.</text>
</comment>
<dbReference type="Proteomes" id="UP000694557">
    <property type="component" value="Unassembled WGS sequence"/>
</dbReference>
<evidence type="ECO:0000313" key="17">
    <source>
        <dbReference type="Ensembl" id="ENSOKIP00005036332.1"/>
    </source>
</evidence>
<dbReference type="SUPFAM" id="SSF56801">
    <property type="entry name" value="Acetyl-CoA synthetase-like"/>
    <property type="match status" value="1"/>
</dbReference>
<feature type="transmembrane region" description="Helical" evidence="15">
    <location>
        <begin position="12"/>
        <end position="31"/>
    </location>
</feature>
<dbReference type="GeneTree" id="ENSGT00940000156651"/>
<dbReference type="PROSITE" id="PS00455">
    <property type="entry name" value="AMP_BINDING"/>
    <property type="match status" value="1"/>
</dbReference>
<keyword evidence="15" id="KW-1133">Transmembrane helix</keyword>
<keyword evidence="2 14" id="KW-0436">Ligase</keyword>
<comment type="catalytic activity">
    <reaction evidence="11">
        <text>(5Z,8Z,11Z,14Z)-eicosatetraenoate + ATP + CoA = (5Z,8Z,11Z,14Z)-eicosatetraenoyl-CoA + AMP + diphosphate</text>
        <dbReference type="Rhea" id="RHEA:19713"/>
        <dbReference type="ChEBI" id="CHEBI:30616"/>
        <dbReference type="ChEBI" id="CHEBI:32395"/>
        <dbReference type="ChEBI" id="CHEBI:33019"/>
        <dbReference type="ChEBI" id="CHEBI:57287"/>
        <dbReference type="ChEBI" id="CHEBI:57368"/>
        <dbReference type="ChEBI" id="CHEBI:456215"/>
        <dbReference type="EC" id="6.2.1.15"/>
    </reaction>
    <physiologicalReaction direction="left-to-right" evidence="11">
        <dbReference type="Rhea" id="RHEA:19714"/>
    </physiologicalReaction>
</comment>
<evidence type="ECO:0000256" key="4">
    <source>
        <dbReference type="ARBA" id="ARBA00022832"/>
    </source>
</evidence>
<reference evidence="17" key="1">
    <citation type="submission" date="2025-08" db="UniProtKB">
        <authorList>
            <consortium name="Ensembl"/>
        </authorList>
    </citation>
    <scope>IDENTIFICATION</scope>
</reference>
<keyword evidence="15" id="KW-0472">Membrane</keyword>
<evidence type="ECO:0000256" key="1">
    <source>
        <dbReference type="ARBA" id="ARBA00006432"/>
    </source>
</evidence>
<dbReference type="GO" id="GO:0005783">
    <property type="term" value="C:endoplasmic reticulum"/>
    <property type="evidence" value="ECO:0007669"/>
    <property type="project" value="TreeGrafter"/>
</dbReference>
<comment type="catalytic activity">
    <reaction evidence="9">
        <text>12-hydroxy-(5Z,8Z,10E,14Z)-eicosatetraenoate + ATP + CoA = 12-hydroxy-(5Z,8Z,10E,14Z)-eicosatetraenoyl-CoA + AMP + diphosphate</text>
        <dbReference type="Rhea" id="RHEA:52112"/>
        <dbReference type="ChEBI" id="CHEBI:30616"/>
        <dbReference type="ChEBI" id="CHEBI:33019"/>
        <dbReference type="ChEBI" id="CHEBI:57287"/>
        <dbReference type="ChEBI" id="CHEBI:90718"/>
        <dbReference type="ChEBI" id="CHEBI:136408"/>
        <dbReference type="ChEBI" id="CHEBI:456215"/>
    </reaction>
    <physiologicalReaction direction="left-to-right" evidence="9">
        <dbReference type="Rhea" id="RHEA:52113"/>
    </physiologicalReaction>
</comment>
<dbReference type="GO" id="GO:0005739">
    <property type="term" value="C:mitochondrion"/>
    <property type="evidence" value="ECO:0007669"/>
    <property type="project" value="TreeGrafter"/>
</dbReference>
<gene>
    <name evidence="17" type="primary">acsl5</name>
</gene>
<evidence type="ECO:0000313" key="18">
    <source>
        <dbReference type="Proteomes" id="UP000694557"/>
    </source>
</evidence>
<evidence type="ECO:0000256" key="9">
    <source>
        <dbReference type="ARBA" id="ARBA00024495"/>
    </source>
</evidence>